<sequence length="456" mass="46510">MAAARAAGSTGFAGIGTNLVAGSLGRVTTAPNRTDDRRPDDGSRQARQARPANGGGHVTWRTGTVTARGATWTGAREVSLRLDTPLPARDLTTAPWEVRGLAYTALVGDPDVGDRLLLNVSALARGLGTGGYALVVGPAGDAPTALPADPHSGPGHLVKARYTPLQAMVLGVDEQESPHHDTLRDADDLTGMPVVVADLHSAVPAVVAGARHAAELAGRPHPRVAYVMTDGGALPAAFSRTVATLRDTGWLDTTVTVGQAFGGDLEAVTVHTGLLAARHVAGADLVVLAQGPGNLGTGTRWGFSGVAAGDAVNAVAALAGRPVASLRVSGADPRDRHRGVSHHSLTAYGRVALASADVPVPHPTGDLEALPAWGAELTRQVHDQAAALADTAARHRIVDVPADTALLDALRGSPARLSTMGRSLDGDPAAFVAAAVAGVHAARLAHDQPRTEPATR</sequence>
<dbReference type="AlphaFoldDB" id="A0A1T5L574"/>
<feature type="compositionally biased region" description="Basic and acidic residues" evidence="1">
    <location>
        <begin position="33"/>
        <end position="44"/>
    </location>
</feature>
<reference evidence="2 3" key="1">
    <citation type="submission" date="2017-02" db="EMBL/GenBank/DDBJ databases">
        <authorList>
            <person name="Peterson S.W."/>
        </authorList>
    </citation>
    <scope>NUCLEOTIDE SEQUENCE [LARGE SCALE GENOMIC DNA]</scope>
    <source>
        <strain evidence="2 3">DSM 21481</strain>
    </source>
</reference>
<protein>
    <recommendedName>
        <fullName evidence="4">DUF3866 domain-containing protein</fullName>
    </recommendedName>
</protein>
<dbReference type="InterPro" id="IPR024479">
    <property type="entry name" value="DUF3866"/>
</dbReference>
<dbReference type="STRING" id="526729.SAMN04324258_2880"/>
<organism evidence="2 3">
    <name type="scientific">Krasilnikoviella flava</name>
    <dbReference type="NCBI Taxonomy" id="526729"/>
    <lineage>
        <taxon>Bacteria</taxon>
        <taxon>Bacillati</taxon>
        <taxon>Actinomycetota</taxon>
        <taxon>Actinomycetes</taxon>
        <taxon>Micrococcales</taxon>
        <taxon>Promicromonosporaceae</taxon>
        <taxon>Krasilnikoviella</taxon>
    </lineage>
</organism>
<evidence type="ECO:0000256" key="1">
    <source>
        <dbReference type="SAM" id="MobiDB-lite"/>
    </source>
</evidence>
<keyword evidence="3" id="KW-1185">Reference proteome</keyword>
<dbReference type="EMBL" id="FUZQ01000005">
    <property type="protein sequence ID" value="SKC71093.1"/>
    <property type="molecule type" value="Genomic_DNA"/>
</dbReference>
<accession>A0A1T5L574</accession>
<dbReference type="Proteomes" id="UP000189777">
    <property type="component" value="Unassembled WGS sequence"/>
</dbReference>
<gene>
    <name evidence="2" type="ORF">SAMN04324258_2880</name>
</gene>
<evidence type="ECO:0008006" key="4">
    <source>
        <dbReference type="Google" id="ProtNLM"/>
    </source>
</evidence>
<proteinExistence type="predicted"/>
<evidence type="ECO:0000313" key="2">
    <source>
        <dbReference type="EMBL" id="SKC71093.1"/>
    </source>
</evidence>
<evidence type="ECO:0000313" key="3">
    <source>
        <dbReference type="Proteomes" id="UP000189777"/>
    </source>
</evidence>
<feature type="region of interest" description="Disordered" evidence="1">
    <location>
        <begin position="26"/>
        <end position="61"/>
    </location>
</feature>
<name>A0A1T5L574_9MICO</name>
<dbReference type="Pfam" id="PF12982">
    <property type="entry name" value="DUF3866"/>
    <property type="match status" value="1"/>
</dbReference>